<name>A0A7V3ZJG2_DICTH</name>
<evidence type="ECO:0000313" key="1">
    <source>
        <dbReference type="EMBL" id="HGK24121.1"/>
    </source>
</evidence>
<reference evidence="1" key="1">
    <citation type="journal article" date="2020" name="mSystems">
        <title>Genome- and Community-Level Interaction Insights into Carbon Utilization and Element Cycling Functions of Hydrothermarchaeota in Hydrothermal Sediment.</title>
        <authorList>
            <person name="Zhou Z."/>
            <person name="Liu Y."/>
            <person name="Xu W."/>
            <person name="Pan J."/>
            <person name="Luo Z.H."/>
            <person name="Li M."/>
        </authorList>
    </citation>
    <scope>NUCLEOTIDE SEQUENCE [LARGE SCALE GENOMIC DNA]</scope>
    <source>
        <strain evidence="1">SpSt-70</strain>
    </source>
</reference>
<dbReference type="EMBL" id="DTDV01000018">
    <property type="protein sequence ID" value="HGK24121.1"/>
    <property type="molecule type" value="Genomic_DNA"/>
</dbReference>
<organism evidence="1">
    <name type="scientific">Dictyoglomus thermophilum</name>
    <dbReference type="NCBI Taxonomy" id="14"/>
    <lineage>
        <taxon>Bacteria</taxon>
        <taxon>Pseudomonadati</taxon>
        <taxon>Dictyoglomota</taxon>
        <taxon>Dictyoglomia</taxon>
        <taxon>Dictyoglomales</taxon>
        <taxon>Dictyoglomaceae</taxon>
        <taxon>Dictyoglomus</taxon>
    </lineage>
</organism>
<comment type="caution">
    <text evidence="1">The sequence shown here is derived from an EMBL/GenBank/DDBJ whole genome shotgun (WGS) entry which is preliminary data.</text>
</comment>
<dbReference type="AlphaFoldDB" id="A0A7V3ZJG2"/>
<protein>
    <submittedName>
        <fullName evidence="1">Uncharacterized protein</fullName>
    </submittedName>
</protein>
<accession>A0A7V3ZJG2</accession>
<proteinExistence type="predicted"/>
<gene>
    <name evidence="1" type="ORF">ENU78_06800</name>
</gene>
<sequence>MREVRTGNYILIVPDDYQEEPKATPKQINYIHVLVKELNWSKEEYINYLQRNFQVKSSKDLSKKDASRMIDKLLSLKVKQTKTDEVEFEEFPQDLPDFGSDI</sequence>